<dbReference type="NCBIfam" id="TIGR01569">
    <property type="entry name" value="A_tha_TIGR01569"/>
    <property type="match status" value="1"/>
</dbReference>
<feature type="transmembrane region" description="Helical" evidence="8">
    <location>
        <begin position="94"/>
        <end position="118"/>
    </location>
</feature>
<dbReference type="PANTHER" id="PTHR33573">
    <property type="entry name" value="CASP-LIKE PROTEIN 4A4"/>
    <property type="match status" value="1"/>
</dbReference>
<dbReference type="AlphaFoldDB" id="A0ABC9H399"/>
<feature type="transmembrane region" description="Helical" evidence="8">
    <location>
        <begin position="154"/>
        <end position="173"/>
    </location>
</feature>
<feature type="transmembrane region" description="Helical" evidence="8">
    <location>
        <begin position="55"/>
        <end position="74"/>
    </location>
</feature>
<accession>A0ABC9H399</accession>
<keyword evidence="6 8" id="KW-1133">Transmembrane helix</keyword>
<dbReference type="Pfam" id="PF04535">
    <property type="entry name" value="CASP_dom"/>
    <property type="match status" value="1"/>
</dbReference>
<dbReference type="InterPro" id="IPR006459">
    <property type="entry name" value="CASP/CASPL"/>
</dbReference>
<evidence type="ECO:0000313" key="11">
    <source>
        <dbReference type="EMBL" id="CAM0147926.1"/>
    </source>
</evidence>
<evidence type="ECO:0000256" key="4">
    <source>
        <dbReference type="ARBA" id="ARBA00022475"/>
    </source>
</evidence>
<evidence type="ECO:0000256" key="1">
    <source>
        <dbReference type="ARBA" id="ARBA00004651"/>
    </source>
</evidence>
<evidence type="ECO:0000259" key="9">
    <source>
        <dbReference type="Pfam" id="PF04535"/>
    </source>
</evidence>
<dbReference type="EMBL" id="OZ075121">
    <property type="protein sequence ID" value="CAL4899004.1"/>
    <property type="molecule type" value="Genomic_DNA"/>
</dbReference>
<evidence type="ECO:0000256" key="5">
    <source>
        <dbReference type="ARBA" id="ARBA00022692"/>
    </source>
</evidence>
<keyword evidence="7 8" id="KW-0472">Membrane</keyword>
<evidence type="ECO:0000256" key="2">
    <source>
        <dbReference type="ARBA" id="ARBA00007651"/>
    </source>
</evidence>
<comment type="subcellular location">
    <subcellularLocation>
        <location evidence="1 8">Cell membrane</location>
        <topology evidence="1 8">Multi-pass membrane protein</topology>
    </subcellularLocation>
</comment>
<keyword evidence="4 8" id="KW-1003">Cell membrane</keyword>
<reference evidence="11" key="1">
    <citation type="submission" date="2024-10" db="EMBL/GenBank/DDBJ databases">
        <authorList>
            <person name="Ryan C."/>
        </authorList>
    </citation>
    <scope>NUCLEOTIDE SEQUENCE [LARGE SCALE GENOMIC DNA]</scope>
</reference>
<name>A0ABC9H399_9POAL</name>
<keyword evidence="5 8" id="KW-0812">Transmembrane</keyword>
<evidence type="ECO:0000256" key="3">
    <source>
        <dbReference type="ARBA" id="ARBA00011489"/>
    </source>
</evidence>
<evidence type="ECO:0000256" key="7">
    <source>
        <dbReference type="ARBA" id="ARBA00023136"/>
    </source>
</evidence>
<dbReference type="EMBL" id="CAXIPR030001062">
    <property type="protein sequence ID" value="CAM0147926.1"/>
    <property type="molecule type" value="Genomic_DNA"/>
</dbReference>
<comment type="subunit">
    <text evidence="3 8">Homodimer and heterodimers.</text>
</comment>
<dbReference type="PANTHER" id="PTHR33573:SF64">
    <property type="entry name" value="CASP-LIKE PROTEIN 2B1"/>
    <property type="match status" value="1"/>
</dbReference>
<dbReference type="GO" id="GO:0005886">
    <property type="term" value="C:plasma membrane"/>
    <property type="evidence" value="ECO:0007669"/>
    <property type="project" value="UniProtKB-SubCell"/>
</dbReference>
<evidence type="ECO:0000313" key="10">
    <source>
        <dbReference type="EMBL" id="CAL4899004.1"/>
    </source>
</evidence>
<organism evidence="11 12">
    <name type="scientific">Urochloa decumbens</name>
    <dbReference type="NCBI Taxonomy" id="240449"/>
    <lineage>
        <taxon>Eukaryota</taxon>
        <taxon>Viridiplantae</taxon>
        <taxon>Streptophyta</taxon>
        <taxon>Embryophyta</taxon>
        <taxon>Tracheophyta</taxon>
        <taxon>Spermatophyta</taxon>
        <taxon>Magnoliopsida</taxon>
        <taxon>Liliopsida</taxon>
        <taxon>Poales</taxon>
        <taxon>Poaceae</taxon>
        <taxon>PACMAD clade</taxon>
        <taxon>Panicoideae</taxon>
        <taxon>Panicodae</taxon>
        <taxon>Paniceae</taxon>
        <taxon>Melinidinae</taxon>
        <taxon>Urochloa</taxon>
    </lineage>
</organism>
<evidence type="ECO:0000256" key="8">
    <source>
        <dbReference type="RuleBase" id="RU361233"/>
    </source>
</evidence>
<feature type="transmembrane region" description="Helical" evidence="8">
    <location>
        <begin position="15"/>
        <end position="34"/>
    </location>
</feature>
<comment type="similarity">
    <text evidence="2 8">Belongs to the Casparian strip membrane proteins (CASP) family.</text>
</comment>
<evidence type="ECO:0000256" key="6">
    <source>
        <dbReference type="ARBA" id="ARBA00022989"/>
    </source>
</evidence>
<protein>
    <recommendedName>
        <fullName evidence="8">CASP-like protein</fullName>
    </recommendedName>
</protein>
<dbReference type="InterPro" id="IPR006702">
    <property type="entry name" value="CASP_dom"/>
</dbReference>
<gene>
    <name evidence="11" type="ORF">URODEC1_LOCUS121293</name>
    <name evidence="10" type="ORF">URODEC1_LOCUS8024</name>
</gene>
<dbReference type="Proteomes" id="UP001497457">
    <property type="component" value="Chromosome 11b"/>
</dbReference>
<sequence length="198" mass="20139">MACAVAERKVRVAELALRALLCALSALAAALVATDSQTKTFFSFQKKATFRDMKAMVVLVIVTGVAAGYSLLQALRCCAAAAAKGGGALTRRRSLAWCVFSCDQALAYAVLAALAAALQASVIAKRGQPELQWMGICSMYGAFCRQAGGGIASAVAAGVAAALLAFLSAFNLFRLYGGGDMSGGGGGAARRNGAGATW</sequence>
<evidence type="ECO:0000313" key="12">
    <source>
        <dbReference type="Proteomes" id="UP001497457"/>
    </source>
</evidence>
<dbReference type="Proteomes" id="UP001497457">
    <property type="component" value="Unassembled WGS sequence"/>
</dbReference>
<proteinExistence type="inferred from homology"/>
<keyword evidence="12" id="KW-1185">Reference proteome</keyword>
<feature type="domain" description="Casparian strip membrane protein" evidence="9">
    <location>
        <begin position="8"/>
        <end position="159"/>
    </location>
</feature>